<evidence type="ECO:0000256" key="1">
    <source>
        <dbReference type="SAM" id="MobiDB-lite"/>
    </source>
</evidence>
<dbReference type="AlphaFoldDB" id="A0A1I9FZP0"/>
<reference evidence="2" key="1">
    <citation type="journal article" date="2007" name="Science">
        <title>Draft genome of the filarial nematode parasite Brugia malayi.</title>
        <authorList>
            <person name="Ghedin E."/>
            <person name="Wang S."/>
            <person name="Spiro D."/>
            <person name="Caler E."/>
            <person name="Zhao Q."/>
            <person name="Crabtree J."/>
            <person name="Allen J.E."/>
            <person name="Delcher A.L."/>
            <person name="Guiliano D.B."/>
            <person name="Miranda-Saavedra D."/>
            <person name="Angiuoli S.V."/>
            <person name="Creasy T."/>
            <person name="Amedeo P."/>
            <person name="Haas B."/>
            <person name="El-Sayed N.M."/>
            <person name="Wortman J.R."/>
            <person name="Feldblyum T."/>
            <person name="Tallon L."/>
            <person name="Schatz M."/>
            <person name="Shumway M."/>
            <person name="Koo H."/>
            <person name="Salzberg S.L."/>
            <person name="Schobel S."/>
            <person name="Pertea M."/>
            <person name="Pop M."/>
            <person name="White O."/>
            <person name="Barton G.J."/>
            <person name="Carlow C.K."/>
            <person name="Crawford M.J."/>
            <person name="Daub J."/>
            <person name="Dimmic M.W."/>
            <person name="Estes C.F."/>
            <person name="Foster J.M."/>
            <person name="Ganatra M."/>
            <person name="Gregory W.F."/>
            <person name="Johnson N.M."/>
            <person name="Jin J."/>
            <person name="Komuniecki R."/>
            <person name="Korf I."/>
            <person name="Kumar S."/>
            <person name="Laney S."/>
            <person name="Li B.W."/>
            <person name="Li W."/>
            <person name="Lindblom T.H."/>
            <person name="Lustigman S."/>
            <person name="Ma D."/>
            <person name="Maina C.V."/>
            <person name="Martin D.M."/>
            <person name="McCarter J.P."/>
            <person name="McReynolds L."/>
            <person name="Mitreva M."/>
            <person name="Nutman T.B."/>
            <person name="Parkinson J."/>
            <person name="Peregrin-Alvarez J.M."/>
            <person name="Poole C."/>
            <person name="Ren Q."/>
            <person name="Saunders L."/>
            <person name="Sluder A.E."/>
            <person name="Smith K."/>
            <person name="Stanke M."/>
            <person name="Unnasch T.R."/>
            <person name="Ware J."/>
            <person name="Wei A.D."/>
            <person name="Weil G."/>
            <person name="Williams D.J."/>
            <person name="Zhang Y."/>
            <person name="Williams S.A."/>
            <person name="Fraser-Liggett C."/>
            <person name="Slatko B."/>
            <person name="Blaxter M.L."/>
            <person name="Scott A.L."/>
        </authorList>
    </citation>
    <scope>NUCLEOTIDE SEQUENCE</scope>
    <source>
        <strain evidence="2">FR3</strain>
    </source>
</reference>
<proteinExistence type="predicted"/>
<gene>
    <name evidence="2" type="primary">Bm52</name>
    <name evidence="2" type="ORF">BM_Bm52</name>
</gene>
<name>A0A1I9FZP0_BRUMA</name>
<feature type="compositionally biased region" description="Basic and acidic residues" evidence="1">
    <location>
        <begin position="9"/>
        <end position="29"/>
    </location>
</feature>
<dbReference type="EMBL" id="LN855036">
    <property type="protein sequence ID" value="CDP90916.1"/>
    <property type="molecule type" value="Genomic_DNA"/>
</dbReference>
<accession>A0A1I9FZP0</accession>
<feature type="region of interest" description="Disordered" evidence="1">
    <location>
        <begin position="1"/>
        <end position="35"/>
    </location>
</feature>
<reference evidence="2" key="2">
    <citation type="submission" date="2012-12" db="EMBL/GenBank/DDBJ databases">
        <authorList>
            <consortium name="WormBase Consortium"/>
            <person name="Ghedin E."/>
            <person name="Paulini M."/>
        </authorList>
    </citation>
    <scope>NUCLEOTIDE SEQUENCE</scope>
    <source>
        <strain evidence="2">FR3</strain>
    </source>
</reference>
<organism evidence="2">
    <name type="scientific">Brugia malayi</name>
    <name type="common">Filarial nematode worm</name>
    <dbReference type="NCBI Taxonomy" id="6279"/>
    <lineage>
        <taxon>Eukaryota</taxon>
        <taxon>Metazoa</taxon>
        <taxon>Ecdysozoa</taxon>
        <taxon>Nematoda</taxon>
        <taxon>Chromadorea</taxon>
        <taxon>Rhabditida</taxon>
        <taxon>Spirurina</taxon>
        <taxon>Spiruromorpha</taxon>
        <taxon>Filarioidea</taxon>
        <taxon>Onchocercidae</taxon>
        <taxon>Brugia</taxon>
    </lineage>
</organism>
<evidence type="ECO:0000313" key="2">
    <source>
        <dbReference type="EMBL" id="CDP90916.1"/>
    </source>
</evidence>
<protein>
    <submittedName>
        <fullName evidence="2">Bm52</fullName>
    </submittedName>
</protein>
<sequence>MMDMLNHQKLIEKRERERERERGREREALPIEYLA</sequence>